<comment type="caution">
    <text evidence="2">The sequence shown here is derived from an EMBL/GenBank/DDBJ whole genome shotgun (WGS) entry which is preliminary data.</text>
</comment>
<proteinExistence type="predicted"/>
<evidence type="ECO:0000313" key="3">
    <source>
        <dbReference type="Proteomes" id="UP001194539"/>
    </source>
</evidence>
<feature type="domain" description="T6SS Phospholipase effector Tle1-like catalytic" evidence="1">
    <location>
        <begin position="25"/>
        <end position="77"/>
    </location>
</feature>
<evidence type="ECO:0000313" key="2">
    <source>
        <dbReference type="EMBL" id="MBH5391356.1"/>
    </source>
</evidence>
<sequence>MQDQTSRASAGRDHDLALCIADEIKYQALAIDEHRNDFAPTLWDVRHPKHPNRSSPNRAPLSGVEQRWFVGAHANVALCHRAGGPCPQE</sequence>
<name>A0ABS0PDN2_9BRAD</name>
<organism evidence="2 3">
    <name type="scientific">Bradyrhizobium diversitatis</name>
    <dbReference type="NCBI Taxonomy" id="2755406"/>
    <lineage>
        <taxon>Bacteria</taxon>
        <taxon>Pseudomonadati</taxon>
        <taxon>Pseudomonadota</taxon>
        <taxon>Alphaproteobacteria</taxon>
        <taxon>Hyphomicrobiales</taxon>
        <taxon>Nitrobacteraceae</taxon>
        <taxon>Bradyrhizobium</taxon>
    </lineage>
</organism>
<accession>A0ABS0PDN2</accession>
<reference evidence="2 3" key="1">
    <citation type="submission" date="2020-07" db="EMBL/GenBank/DDBJ databases">
        <title>Bradyrhizobium diversity isolated from nodules of indigenous legumes of Western Australia.</title>
        <authorList>
            <person name="Klepa M.S."/>
        </authorList>
    </citation>
    <scope>NUCLEOTIDE SEQUENCE [LARGE SCALE GENOMIC DNA]</scope>
    <source>
        <strain evidence="2 3">CNPSo 4019</strain>
    </source>
</reference>
<dbReference type="InterPro" id="IPR018712">
    <property type="entry name" value="Tle1-like_cat"/>
</dbReference>
<dbReference type="EMBL" id="JACEGD010000046">
    <property type="protein sequence ID" value="MBH5391356.1"/>
    <property type="molecule type" value="Genomic_DNA"/>
</dbReference>
<keyword evidence="3" id="KW-1185">Reference proteome</keyword>
<protein>
    <submittedName>
        <fullName evidence="2">DUF2235 domain-containing protein</fullName>
    </submittedName>
</protein>
<evidence type="ECO:0000259" key="1">
    <source>
        <dbReference type="Pfam" id="PF09994"/>
    </source>
</evidence>
<dbReference type="Pfam" id="PF09994">
    <property type="entry name" value="T6SS_Tle1-like_cat"/>
    <property type="match status" value="1"/>
</dbReference>
<gene>
    <name evidence="2" type="ORF">H1B27_34515</name>
</gene>
<dbReference type="Proteomes" id="UP001194539">
    <property type="component" value="Unassembled WGS sequence"/>
</dbReference>